<evidence type="ECO:0000256" key="1">
    <source>
        <dbReference type="SAM" id="MobiDB-lite"/>
    </source>
</evidence>
<reference evidence="2" key="1">
    <citation type="journal article" date="2023" name="Mol. Phylogenet. Evol.">
        <title>Genome-scale phylogeny and comparative genomics of the fungal order Sordariales.</title>
        <authorList>
            <person name="Hensen N."/>
            <person name="Bonometti L."/>
            <person name="Westerberg I."/>
            <person name="Brannstrom I.O."/>
            <person name="Guillou S."/>
            <person name="Cros-Aarteil S."/>
            <person name="Calhoun S."/>
            <person name="Haridas S."/>
            <person name="Kuo A."/>
            <person name="Mondo S."/>
            <person name="Pangilinan J."/>
            <person name="Riley R."/>
            <person name="LaButti K."/>
            <person name="Andreopoulos B."/>
            <person name="Lipzen A."/>
            <person name="Chen C."/>
            <person name="Yan M."/>
            <person name="Daum C."/>
            <person name="Ng V."/>
            <person name="Clum A."/>
            <person name="Steindorff A."/>
            <person name="Ohm R.A."/>
            <person name="Martin F."/>
            <person name="Silar P."/>
            <person name="Natvig D.O."/>
            <person name="Lalanne C."/>
            <person name="Gautier V."/>
            <person name="Ament-Velasquez S.L."/>
            <person name="Kruys A."/>
            <person name="Hutchinson M.I."/>
            <person name="Powell A.J."/>
            <person name="Barry K."/>
            <person name="Miller A.N."/>
            <person name="Grigoriev I.V."/>
            <person name="Debuchy R."/>
            <person name="Gladieux P."/>
            <person name="Hiltunen Thoren M."/>
            <person name="Johannesson H."/>
        </authorList>
    </citation>
    <scope>NUCLEOTIDE SEQUENCE</scope>
    <source>
        <strain evidence="2">CBS 118394</strain>
    </source>
</reference>
<evidence type="ECO:0008006" key="4">
    <source>
        <dbReference type="Google" id="ProtNLM"/>
    </source>
</evidence>
<sequence>MFVAKPNLHSIPPQLYDPKNPSILKIPIRLKLLIPIRICTTPRTQHPWIRYPLSAVLPAGVSLVTVIFETLDTYKNAPREISTIARGVQDTSLVLDQLAEVLSEGREIQTKLLRNSVLSTVREIDKVHEEVWDLIERGESGFGRVKWTFRNKRMRDLTARIEARKSTLQLVCTTLLLALQQRSVAKSQEPTVALLARRRLRRQAKNLVNAAHQSLLDLTVYCRLRFASEPTTSDDRSGQSENRSDGEEEENSERVLATRQDPDAAALFLYNMVFSRTAGRNKNEGSTVPNNSNALVIRSSRGTDIVLAQRPFAAQVVQDLLHDWTELSDREIEDVTEMDSQSEPRHRESYQPKRQHSGHRRQG</sequence>
<dbReference type="EMBL" id="JAUEDM010000008">
    <property type="protein sequence ID" value="KAK3312935.1"/>
    <property type="molecule type" value="Genomic_DNA"/>
</dbReference>
<evidence type="ECO:0000313" key="3">
    <source>
        <dbReference type="Proteomes" id="UP001283341"/>
    </source>
</evidence>
<reference evidence="2" key="2">
    <citation type="submission" date="2023-06" db="EMBL/GenBank/DDBJ databases">
        <authorList>
            <consortium name="Lawrence Berkeley National Laboratory"/>
            <person name="Haridas S."/>
            <person name="Hensen N."/>
            <person name="Bonometti L."/>
            <person name="Westerberg I."/>
            <person name="Brannstrom I.O."/>
            <person name="Guillou S."/>
            <person name="Cros-Aarteil S."/>
            <person name="Calhoun S."/>
            <person name="Kuo A."/>
            <person name="Mondo S."/>
            <person name="Pangilinan J."/>
            <person name="Riley R."/>
            <person name="Labutti K."/>
            <person name="Andreopoulos B."/>
            <person name="Lipzen A."/>
            <person name="Chen C."/>
            <person name="Yanf M."/>
            <person name="Daum C."/>
            <person name="Ng V."/>
            <person name="Clum A."/>
            <person name="Steindorff A."/>
            <person name="Ohm R."/>
            <person name="Martin F."/>
            <person name="Silar P."/>
            <person name="Natvig D."/>
            <person name="Lalanne C."/>
            <person name="Gautier V."/>
            <person name="Ament-Velasquez S.L."/>
            <person name="Kruys A."/>
            <person name="Hutchinson M.I."/>
            <person name="Powell A.J."/>
            <person name="Barry K."/>
            <person name="Miller A.N."/>
            <person name="Grigoriev I.V."/>
            <person name="Debuchy R."/>
            <person name="Gladieux P."/>
            <person name="Thoren M.H."/>
            <person name="Johannesson H."/>
        </authorList>
    </citation>
    <scope>NUCLEOTIDE SEQUENCE</scope>
    <source>
        <strain evidence="2">CBS 118394</strain>
    </source>
</reference>
<dbReference type="AlphaFoldDB" id="A0AAE0LZ46"/>
<evidence type="ECO:0000313" key="2">
    <source>
        <dbReference type="EMBL" id="KAK3312935.1"/>
    </source>
</evidence>
<proteinExistence type="predicted"/>
<comment type="caution">
    <text evidence="2">The sequence shown here is derived from an EMBL/GenBank/DDBJ whole genome shotgun (WGS) entry which is preliminary data.</text>
</comment>
<gene>
    <name evidence="2" type="ORF">B0H66DRAFT_644071</name>
</gene>
<keyword evidence="3" id="KW-1185">Reference proteome</keyword>
<accession>A0AAE0LZ46</accession>
<feature type="compositionally biased region" description="Basic and acidic residues" evidence="1">
    <location>
        <begin position="342"/>
        <end position="351"/>
    </location>
</feature>
<feature type="region of interest" description="Disordered" evidence="1">
    <location>
        <begin position="328"/>
        <end position="363"/>
    </location>
</feature>
<protein>
    <recommendedName>
        <fullName evidence="4">Fungal N-terminal domain-containing protein</fullName>
    </recommendedName>
</protein>
<feature type="compositionally biased region" description="Basic and acidic residues" evidence="1">
    <location>
        <begin position="233"/>
        <end position="245"/>
    </location>
</feature>
<feature type="region of interest" description="Disordered" evidence="1">
    <location>
        <begin position="230"/>
        <end position="257"/>
    </location>
</feature>
<dbReference type="Proteomes" id="UP001283341">
    <property type="component" value="Unassembled WGS sequence"/>
</dbReference>
<organism evidence="2 3">
    <name type="scientific">Apodospora peruviana</name>
    <dbReference type="NCBI Taxonomy" id="516989"/>
    <lineage>
        <taxon>Eukaryota</taxon>
        <taxon>Fungi</taxon>
        <taxon>Dikarya</taxon>
        <taxon>Ascomycota</taxon>
        <taxon>Pezizomycotina</taxon>
        <taxon>Sordariomycetes</taxon>
        <taxon>Sordariomycetidae</taxon>
        <taxon>Sordariales</taxon>
        <taxon>Lasiosphaeriaceae</taxon>
        <taxon>Apodospora</taxon>
    </lineage>
</organism>
<name>A0AAE0LZ46_9PEZI</name>
<feature type="compositionally biased region" description="Basic residues" evidence="1">
    <location>
        <begin position="353"/>
        <end position="363"/>
    </location>
</feature>